<feature type="compositionally biased region" description="Basic residues" evidence="1">
    <location>
        <begin position="1"/>
        <end position="49"/>
    </location>
</feature>
<name>A0A6C0KTA6_9ZZZZ</name>
<dbReference type="AlphaFoldDB" id="A0A6C0KTA6"/>
<proteinExistence type="predicted"/>
<organism evidence="2">
    <name type="scientific">viral metagenome</name>
    <dbReference type="NCBI Taxonomy" id="1070528"/>
    <lineage>
        <taxon>unclassified sequences</taxon>
        <taxon>metagenomes</taxon>
        <taxon>organismal metagenomes</taxon>
    </lineage>
</organism>
<feature type="region of interest" description="Disordered" evidence="1">
    <location>
        <begin position="1"/>
        <end position="50"/>
    </location>
</feature>
<evidence type="ECO:0000256" key="1">
    <source>
        <dbReference type="SAM" id="MobiDB-lite"/>
    </source>
</evidence>
<accession>A0A6C0KTA6</accession>
<protein>
    <submittedName>
        <fullName evidence="2">Uncharacterized protein</fullName>
    </submittedName>
</protein>
<sequence>MNRNRTRKHGGNRKNRSNRRNKSNGGNRKNKTRRGSCHGGRRRGTRIGRHGSINLYQNKFGLKGFKKPIITW</sequence>
<reference evidence="2" key="1">
    <citation type="journal article" date="2020" name="Nature">
        <title>Giant virus diversity and host interactions through global metagenomics.</title>
        <authorList>
            <person name="Schulz F."/>
            <person name="Roux S."/>
            <person name="Paez-Espino D."/>
            <person name="Jungbluth S."/>
            <person name="Walsh D.A."/>
            <person name="Denef V.J."/>
            <person name="McMahon K.D."/>
            <person name="Konstantinidis K.T."/>
            <person name="Eloe-Fadrosh E.A."/>
            <person name="Kyrpides N.C."/>
            <person name="Woyke T."/>
        </authorList>
    </citation>
    <scope>NUCLEOTIDE SEQUENCE</scope>
    <source>
        <strain evidence="2">GVMAG-S-3300013093-109</strain>
    </source>
</reference>
<evidence type="ECO:0000313" key="2">
    <source>
        <dbReference type="EMBL" id="QHU20441.1"/>
    </source>
</evidence>
<dbReference type="EMBL" id="MN740968">
    <property type="protein sequence ID" value="QHU20441.1"/>
    <property type="molecule type" value="Genomic_DNA"/>
</dbReference>